<dbReference type="Proteomes" id="UP000576082">
    <property type="component" value="Unassembled WGS sequence"/>
</dbReference>
<dbReference type="RefSeq" id="WP_169658092.1">
    <property type="nucleotide sequence ID" value="NZ_JABANE010000049.1"/>
</dbReference>
<sequence length="90" mass="10601">MGFETSAIKSLENNRREIRQVTTGRFLSKDMGMTLQKKPLQFKEASAEEKKKFKRKLWFYKFQEKALGIGFWVIGISAVLALSYWLFFLL</sequence>
<keyword evidence="1" id="KW-1133">Transmembrane helix</keyword>
<feature type="transmembrane region" description="Helical" evidence="1">
    <location>
        <begin position="66"/>
        <end position="87"/>
    </location>
</feature>
<name>A0A7X9XAM6_9BACT</name>
<gene>
    <name evidence="2" type="ORF">HHU12_17805</name>
</gene>
<evidence type="ECO:0000313" key="2">
    <source>
        <dbReference type="EMBL" id="NME69836.1"/>
    </source>
</evidence>
<reference evidence="2 3" key="1">
    <citation type="submission" date="2020-04" db="EMBL/GenBank/DDBJ databases">
        <title>Flammeovirga sp. SR4, a novel species isolated from seawater.</title>
        <authorList>
            <person name="Wang X."/>
        </authorList>
    </citation>
    <scope>NUCLEOTIDE SEQUENCE [LARGE SCALE GENOMIC DNA]</scope>
    <source>
        <strain evidence="2 3">ATCC 23126</strain>
    </source>
</reference>
<evidence type="ECO:0000313" key="3">
    <source>
        <dbReference type="Proteomes" id="UP000576082"/>
    </source>
</evidence>
<accession>A0A7X9XAM6</accession>
<comment type="caution">
    <text evidence="2">The sequence shown here is derived from an EMBL/GenBank/DDBJ whole genome shotgun (WGS) entry which is preliminary data.</text>
</comment>
<protein>
    <submittedName>
        <fullName evidence="2">Uncharacterized protein</fullName>
    </submittedName>
</protein>
<dbReference type="EMBL" id="JABANE010000049">
    <property type="protein sequence ID" value="NME69836.1"/>
    <property type="molecule type" value="Genomic_DNA"/>
</dbReference>
<dbReference type="AlphaFoldDB" id="A0A7X9XAM6"/>
<keyword evidence="3" id="KW-1185">Reference proteome</keyword>
<proteinExistence type="predicted"/>
<evidence type="ECO:0000256" key="1">
    <source>
        <dbReference type="SAM" id="Phobius"/>
    </source>
</evidence>
<organism evidence="2 3">
    <name type="scientific">Flammeovirga aprica JL-4</name>
    <dbReference type="NCBI Taxonomy" id="694437"/>
    <lineage>
        <taxon>Bacteria</taxon>
        <taxon>Pseudomonadati</taxon>
        <taxon>Bacteroidota</taxon>
        <taxon>Cytophagia</taxon>
        <taxon>Cytophagales</taxon>
        <taxon>Flammeovirgaceae</taxon>
        <taxon>Flammeovirga</taxon>
    </lineage>
</organism>
<keyword evidence="1" id="KW-0812">Transmembrane</keyword>
<keyword evidence="1" id="KW-0472">Membrane</keyword>